<dbReference type="EMBL" id="JAVRJZ010000034">
    <property type="protein sequence ID" value="KAK2704090.1"/>
    <property type="molecule type" value="Genomic_DNA"/>
</dbReference>
<proteinExistence type="inferred from homology"/>
<dbReference type="AlphaFoldDB" id="A0AA88H8A3"/>
<dbReference type="InterPro" id="IPR029060">
    <property type="entry name" value="PIN-like_dom_sf"/>
</dbReference>
<evidence type="ECO:0000313" key="4">
    <source>
        <dbReference type="Proteomes" id="UP001187531"/>
    </source>
</evidence>
<accession>A0AA88H8A3</accession>
<name>A0AA88H8A3_ARTSF</name>
<gene>
    <name evidence="3" type="ORF">QYM36_017600</name>
</gene>
<evidence type="ECO:0000313" key="3">
    <source>
        <dbReference type="EMBL" id="KAK2704090.1"/>
    </source>
</evidence>
<dbReference type="InterPro" id="IPR006084">
    <property type="entry name" value="XPG/Rad2"/>
</dbReference>
<dbReference type="InterPro" id="IPR006085">
    <property type="entry name" value="XPG_DNA_repair_N"/>
</dbReference>
<feature type="non-terminal residue" evidence="3">
    <location>
        <position position="1"/>
    </location>
</feature>
<evidence type="ECO:0000256" key="1">
    <source>
        <dbReference type="ARBA" id="ARBA00007398"/>
    </source>
</evidence>
<feature type="domain" description="XPG N-terminal" evidence="2">
    <location>
        <begin position="23"/>
        <end position="121"/>
    </location>
</feature>
<dbReference type="SUPFAM" id="SSF88723">
    <property type="entry name" value="PIN domain-like"/>
    <property type="match status" value="1"/>
</dbReference>
<dbReference type="InterPro" id="IPR026832">
    <property type="entry name" value="Asteroid"/>
</dbReference>
<sequence>MVQSATKYQLKAMKKEIERINVGIKGLRTFFKSNQNQFMVDYVLHSSTIIVDANNVLYKLYDTCSGSNAAFGCDYHLVYSHFVEFCSLFDTCNVKPIMVFDGGLDFDNRKEMTREIRTKKRMATGIYCNPSRQERLNVLPLFGTHIFTAVCKKHNYQVVQCDYEADDEIALLSSILNCPVLSGDSDFFIFGIELILYNPPSVSFSFIKVNGKRAIFCKMFCTDRFLKEYGSLPRSHLPLVGILLGNDYVHLESSQKVWSGKVMSKEEGIMDTHRRIKKVTSRLRGQIIKSALEEILSTVPHNKKEEVRKLIEYSLRRDREIQHGKGVSLVTKILDETEHDTAIYSKNNNPLPQWFSTAYRNCNFPSRILHIICNHKFHHLAQVEKESRPYSLFSAIDIFRAFSAILLSVDYPDISLLGSDSAETVEIELGVRVGRKLEQWTVPFYNNGSQRVPQLRDIPELSFRVRLAFFNDVLKIDETSVGITDLFPDNFKLFICS</sequence>
<dbReference type="PRINTS" id="PR00853">
    <property type="entry name" value="XPGRADSUPER"/>
</dbReference>
<dbReference type="Gene3D" id="3.40.50.1010">
    <property type="entry name" value="5'-nuclease"/>
    <property type="match status" value="1"/>
</dbReference>
<comment type="similarity">
    <text evidence="1">Belongs to the asteroid family.</text>
</comment>
<reference evidence="3" key="1">
    <citation type="submission" date="2023-07" db="EMBL/GenBank/DDBJ databases">
        <title>Chromosome-level genome assembly of Artemia franciscana.</title>
        <authorList>
            <person name="Jo E."/>
        </authorList>
    </citation>
    <scope>NUCLEOTIDE SEQUENCE</scope>
    <source>
        <tissue evidence="3">Whole body</tissue>
    </source>
</reference>
<comment type="caution">
    <text evidence="3">The sequence shown here is derived from an EMBL/GenBank/DDBJ whole genome shotgun (WGS) entry which is preliminary data.</text>
</comment>
<evidence type="ECO:0000259" key="2">
    <source>
        <dbReference type="Pfam" id="PF00752"/>
    </source>
</evidence>
<dbReference type="Proteomes" id="UP001187531">
    <property type="component" value="Unassembled WGS sequence"/>
</dbReference>
<dbReference type="PANTHER" id="PTHR15665">
    <property type="entry name" value="ASTEROID PROTEIN"/>
    <property type="match status" value="1"/>
</dbReference>
<protein>
    <recommendedName>
        <fullName evidence="2">XPG N-terminal domain-containing protein</fullName>
    </recommendedName>
</protein>
<organism evidence="3 4">
    <name type="scientific">Artemia franciscana</name>
    <name type="common">Brine shrimp</name>
    <name type="synonym">Artemia sanfranciscana</name>
    <dbReference type="NCBI Taxonomy" id="6661"/>
    <lineage>
        <taxon>Eukaryota</taxon>
        <taxon>Metazoa</taxon>
        <taxon>Ecdysozoa</taxon>
        <taxon>Arthropoda</taxon>
        <taxon>Crustacea</taxon>
        <taxon>Branchiopoda</taxon>
        <taxon>Anostraca</taxon>
        <taxon>Artemiidae</taxon>
        <taxon>Artemia</taxon>
    </lineage>
</organism>
<dbReference type="GO" id="GO:0004518">
    <property type="term" value="F:nuclease activity"/>
    <property type="evidence" value="ECO:0007669"/>
    <property type="project" value="InterPro"/>
</dbReference>
<dbReference type="PANTHER" id="PTHR15665:SF1">
    <property type="entry name" value="PROTEIN ASTEROID HOMOLOG 1"/>
    <property type="match status" value="1"/>
</dbReference>
<keyword evidence="4" id="KW-1185">Reference proteome</keyword>
<dbReference type="Pfam" id="PF00752">
    <property type="entry name" value="XPG_N"/>
    <property type="match status" value="1"/>
</dbReference>